<organism evidence="3 4">
    <name type="scientific">Cylindrobasidium torrendii FP15055 ss-10</name>
    <dbReference type="NCBI Taxonomy" id="1314674"/>
    <lineage>
        <taxon>Eukaryota</taxon>
        <taxon>Fungi</taxon>
        <taxon>Dikarya</taxon>
        <taxon>Basidiomycota</taxon>
        <taxon>Agaricomycotina</taxon>
        <taxon>Agaricomycetes</taxon>
        <taxon>Agaricomycetidae</taxon>
        <taxon>Agaricales</taxon>
        <taxon>Marasmiineae</taxon>
        <taxon>Physalacriaceae</taxon>
        <taxon>Cylindrobasidium</taxon>
    </lineage>
</organism>
<evidence type="ECO:0000256" key="2">
    <source>
        <dbReference type="SAM" id="MobiDB-lite"/>
    </source>
</evidence>
<dbReference type="AlphaFoldDB" id="A0A0D7AWS9"/>
<protein>
    <submittedName>
        <fullName evidence="3">Uncharacterized protein</fullName>
    </submittedName>
</protein>
<dbReference type="Proteomes" id="UP000054007">
    <property type="component" value="Unassembled WGS sequence"/>
</dbReference>
<keyword evidence="1" id="KW-0175">Coiled coil</keyword>
<feature type="coiled-coil region" evidence="1">
    <location>
        <begin position="73"/>
        <end position="128"/>
    </location>
</feature>
<sequence length="485" mass="55275">MDPMDTMLSGPSVLGLLAPNGLDMDQLNNLYQLPMDSFIDHERTDQMQKWTTAQDRMAPPVPDSASKEMKYQRIQFNNRINQLQEDARKKDERILLLENRLTDAQHQLNTQFEELAAARAKVSLLEDKDVRTRNDCPPQFQGPDAPKVFWFKCDFTEWQRKTKGALPLLSLHIQLIFNPQTGLTKTGAIMDDDEDDMAIVRNSQKGKGNRLRLELEALVREDLYALFLQVAYSGQGAQSWMKFASDIREMCVRALEEKMPILRLCAGSWKARLLCRQYYYAWFKTHQWTVEAYQLQRRRTIIEMAQTLTITLTGLLKNKKLTEEQYQHMLIRFLHEKAIEAHNADKEAEENQVAQTTSQKRKATSVVTGSSKKAKTSNVAAANDNAEVEVDNSPESTPPVATPEILLPLPDTHLSPRMDVHGSQPPDSLLSPPEDRPPMPEELRPQTPMTEGPRGMSTPTPDEPRGRAPIDHAVEQILKNPLNER</sequence>
<feature type="region of interest" description="Disordered" evidence="2">
    <location>
        <begin position="345"/>
        <end position="485"/>
    </location>
</feature>
<gene>
    <name evidence="3" type="ORF">CYLTODRAFT_459108</name>
</gene>
<evidence type="ECO:0000313" key="3">
    <source>
        <dbReference type="EMBL" id="KIY62304.1"/>
    </source>
</evidence>
<evidence type="ECO:0000313" key="4">
    <source>
        <dbReference type="Proteomes" id="UP000054007"/>
    </source>
</evidence>
<feature type="compositionally biased region" description="Basic and acidic residues" evidence="2">
    <location>
        <begin position="433"/>
        <end position="444"/>
    </location>
</feature>
<name>A0A0D7AWS9_9AGAR</name>
<evidence type="ECO:0000256" key="1">
    <source>
        <dbReference type="SAM" id="Coils"/>
    </source>
</evidence>
<proteinExistence type="predicted"/>
<feature type="compositionally biased region" description="Basic and acidic residues" evidence="2">
    <location>
        <begin position="462"/>
        <end position="474"/>
    </location>
</feature>
<reference evidence="3 4" key="1">
    <citation type="journal article" date="2015" name="Fungal Genet. Biol.">
        <title>Evolution of novel wood decay mechanisms in Agaricales revealed by the genome sequences of Fistulina hepatica and Cylindrobasidium torrendii.</title>
        <authorList>
            <person name="Floudas D."/>
            <person name="Held B.W."/>
            <person name="Riley R."/>
            <person name="Nagy L.G."/>
            <person name="Koehler G."/>
            <person name="Ransdell A.S."/>
            <person name="Younus H."/>
            <person name="Chow J."/>
            <person name="Chiniquy J."/>
            <person name="Lipzen A."/>
            <person name="Tritt A."/>
            <person name="Sun H."/>
            <person name="Haridas S."/>
            <person name="LaButti K."/>
            <person name="Ohm R.A."/>
            <person name="Kues U."/>
            <person name="Blanchette R.A."/>
            <person name="Grigoriev I.V."/>
            <person name="Minto R.E."/>
            <person name="Hibbett D.S."/>
        </authorList>
    </citation>
    <scope>NUCLEOTIDE SEQUENCE [LARGE SCALE GENOMIC DNA]</scope>
    <source>
        <strain evidence="3 4">FP15055 ss-10</strain>
    </source>
</reference>
<keyword evidence="4" id="KW-1185">Reference proteome</keyword>
<accession>A0A0D7AWS9</accession>
<dbReference type="EMBL" id="KN880799">
    <property type="protein sequence ID" value="KIY62304.1"/>
    <property type="molecule type" value="Genomic_DNA"/>
</dbReference>